<dbReference type="AlphaFoldDB" id="A0A931BD23"/>
<evidence type="ECO:0000313" key="2">
    <source>
        <dbReference type="EMBL" id="MBF9140042.1"/>
    </source>
</evidence>
<keyword evidence="3" id="KW-1185">Reference proteome</keyword>
<organism evidence="2 3">
    <name type="scientific">Hymenobacter properus</name>
    <dbReference type="NCBI Taxonomy" id="2791026"/>
    <lineage>
        <taxon>Bacteria</taxon>
        <taxon>Pseudomonadati</taxon>
        <taxon>Bacteroidota</taxon>
        <taxon>Cytophagia</taxon>
        <taxon>Cytophagales</taxon>
        <taxon>Hymenobacteraceae</taxon>
        <taxon>Hymenobacter</taxon>
    </lineage>
</organism>
<evidence type="ECO:0000313" key="3">
    <source>
        <dbReference type="Proteomes" id="UP000645610"/>
    </source>
</evidence>
<protein>
    <recommendedName>
        <fullName evidence="4">DUF3298 domain-containing protein</fullName>
    </recommendedName>
</protein>
<gene>
    <name evidence="2" type="ORF">I2I01_00250</name>
</gene>
<comment type="caution">
    <text evidence="2">The sequence shown here is derived from an EMBL/GenBank/DDBJ whole genome shotgun (WGS) entry which is preliminary data.</text>
</comment>
<name>A0A931BD23_9BACT</name>
<feature type="signal peptide" evidence="1">
    <location>
        <begin position="1"/>
        <end position="17"/>
    </location>
</feature>
<dbReference type="EMBL" id="JADQDP010000001">
    <property type="protein sequence ID" value="MBF9140042.1"/>
    <property type="molecule type" value="Genomic_DNA"/>
</dbReference>
<dbReference type="RefSeq" id="WP_196284418.1">
    <property type="nucleotide sequence ID" value="NZ_JADQDP010000001.1"/>
</dbReference>
<proteinExistence type="predicted"/>
<feature type="chain" id="PRO_5038070598" description="DUF3298 domain-containing protein" evidence="1">
    <location>
        <begin position="18"/>
        <end position="285"/>
    </location>
</feature>
<sequence>MKTLLFGLFLLAPALRAQPVPGSMAQVYTVTSDRYERFRMPRVRLPNAVVARRINRQLLRQCVDYTGSVDSTASPRQQLRQTLLECCYDQESKTWMAGGLGYTGTDYTVLLNQGYLLSVEFTRDNNGLTELAAEHLTFDLRTGKRLTLGDLVADPPAQLAQRMDWAINRRLKAELADVAAVYGDSDVIAHVAQLYGFEDWNMVKQKPILADTSAASALDEQYWLKTADFALDDHALLLYHNVGMSRIDIPFLPDPVYTFPFARIHPRGLLVPLAKAAAAKKPKTK</sequence>
<evidence type="ECO:0008006" key="4">
    <source>
        <dbReference type="Google" id="ProtNLM"/>
    </source>
</evidence>
<reference evidence="2 3" key="1">
    <citation type="submission" date="2020-11" db="EMBL/GenBank/DDBJ databases">
        <authorList>
            <person name="Kim M.K."/>
        </authorList>
    </citation>
    <scope>NUCLEOTIDE SEQUENCE [LARGE SCALE GENOMIC DNA]</scope>
    <source>
        <strain evidence="2 3">BT439</strain>
    </source>
</reference>
<evidence type="ECO:0000256" key="1">
    <source>
        <dbReference type="SAM" id="SignalP"/>
    </source>
</evidence>
<keyword evidence="1" id="KW-0732">Signal</keyword>
<dbReference type="Proteomes" id="UP000645610">
    <property type="component" value="Unassembled WGS sequence"/>
</dbReference>
<accession>A0A931BD23</accession>